<name>A0ABM8TXC0_9BURK</name>
<organism evidence="2 3">
    <name type="scientific">Paraburkholderia gardini</name>
    <dbReference type="NCBI Taxonomy" id="2823469"/>
    <lineage>
        <taxon>Bacteria</taxon>
        <taxon>Pseudomonadati</taxon>
        <taxon>Pseudomonadota</taxon>
        <taxon>Betaproteobacteria</taxon>
        <taxon>Burkholderiales</taxon>
        <taxon>Burkholderiaceae</taxon>
        <taxon>Paraburkholderia</taxon>
    </lineage>
</organism>
<dbReference type="EMBL" id="CAJQYY010000001">
    <property type="protein sequence ID" value="CAG4885597.1"/>
    <property type="molecule type" value="Genomic_DNA"/>
</dbReference>
<keyword evidence="3" id="KW-1185">Reference proteome</keyword>
<reference evidence="2 3" key="1">
    <citation type="submission" date="2021-04" db="EMBL/GenBank/DDBJ databases">
        <authorList>
            <person name="Vanwijnsberghe S."/>
        </authorList>
    </citation>
    <scope>NUCLEOTIDE SEQUENCE [LARGE SCALE GENOMIC DNA]</scope>
    <source>
        <strain evidence="2 3">LMG 32171</strain>
    </source>
</reference>
<gene>
    <name evidence="2" type="ORF">R54767_00043</name>
</gene>
<evidence type="ECO:0008006" key="4">
    <source>
        <dbReference type="Google" id="ProtNLM"/>
    </source>
</evidence>
<evidence type="ECO:0000256" key="1">
    <source>
        <dbReference type="SAM" id="Phobius"/>
    </source>
</evidence>
<keyword evidence="1" id="KW-0812">Transmembrane</keyword>
<dbReference type="Proteomes" id="UP000789752">
    <property type="component" value="Unassembled WGS sequence"/>
</dbReference>
<sequence>MAMSFGGIVNYATYCALIATLPKYWFLPLLSVAAGSVAGLMVNFLIARHWVYKTSH</sequence>
<evidence type="ECO:0000313" key="3">
    <source>
        <dbReference type="Proteomes" id="UP000789752"/>
    </source>
</evidence>
<accession>A0ABM8TXC0</accession>
<protein>
    <recommendedName>
        <fullName evidence="4">GtrA-like protein</fullName>
    </recommendedName>
</protein>
<keyword evidence="1" id="KW-0472">Membrane</keyword>
<comment type="caution">
    <text evidence="2">The sequence shown here is derived from an EMBL/GenBank/DDBJ whole genome shotgun (WGS) entry which is preliminary data.</text>
</comment>
<proteinExistence type="predicted"/>
<keyword evidence="1" id="KW-1133">Transmembrane helix</keyword>
<feature type="transmembrane region" description="Helical" evidence="1">
    <location>
        <begin position="24"/>
        <end position="46"/>
    </location>
</feature>
<evidence type="ECO:0000313" key="2">
    <source>
        <dbReference type="EMBL" id="CAG4885597.1"/>
    </source>
</evidence>